<keyword evidence="3 6" id="KW-1133">Transmembrane helix</keyword>
<dbReference type="InterPro" id="IPR007829">
    <property type="entry name" value="TM2"/>
</dbReference>
<evidence type="ECO:0000256" key="3">
    <source>
        <dbReference type="ARBA" id="ARBA00022989"/>
    </source>
</evidence>
<dbReference type="Proteomes" id="UP000183038">
    <property type="component" value="Unassembled WGS sequence"/>
</dbReference>
<evidence type="ECO:0000256" key="5">
    <source>
        <dbReference type="SAM" id="MobiDB-lite"/>
    </source>
</evidence>
<sequence length="148" mass="16222">MSDENKNFGDKAEDAFDNAKESAKEFSEDAKESAKEFSENAKKTADEFTAGAREAFSGAGGENKKILVGILAIIFGSLGVHKFILGYQKEGFILLGVTILAYATSCLGIGLLLVWIPYVIGLIEGIIYLTKSDEEFYNTYQVGKKPWF</sequence>
<evidence type="ECO:0000313" key="8">
    <source>
        <dbReference type="EMBL" id="SEB77429.1"/>
    </source>
</evidence>
<gene>
    <name evidence="8" type="ORF">SAMN05192540_1507</name>
</gene>
<dbReference type="AlphaFoldDB" id="A0A1H4M318"/>
<dbReference type="Pfam" id="PF05154">
    <property type="entry name" value="TM2"/>
    <property type="match status" value="1"/>
</dbReference>
<evidence type="ECO:0000256" key="1">
    <source>
        <dbReference type="ARBA" id="ARBA00004141"/>
    </source>
</evidence>
<feature type="domain" description="TM2" evidence="7">
    <location>
        <begin position="62"/>
        <end position="113"/>
    </location>
</feature>
<comment type="subcellular location">
    <subcellularLocation>
        <location evidence="1">Membrane</location>
        <topology evidence="1">Multi-pass membrane protein</topology>
    </subcellularLocation>
</comment>
<dbReference type="OrthoDB" id="9816361at2"/>
<accession>A0A1H4M318</accession>
<name>A0A1H4M318_9FLAO</name>
<dbReference type="EMBL" id="FNTB01000001">
    <property type="protein sequence ID" value="SEB77429.1"/>
    <property type="molecule type" value="Genomic_DNA"/>
</dbReference>
<evidence type="ECO:0000256" key="6">
    <source>
        <dbReference type="SAM" id="Phobius"/>
    </source>
</evidence>
<evidence type="ECO:0000256" key="2">
    <source>
        <dbReference type="ARBA" id="ARBA00022692"/>
    </source>
</evidence>
<keyword evidence="2 6" id="KW-0812">Transmembrane</keyword>
<organism evidence="8 9">
    <name type="scientific">Maribacter dokdonensis</name>
    <dbReference type="NCBI Taxonomy" id="320912"/>
    <lineage>
        <taxon>Bacteria</taxon>
        <taxon>Pseudomonadati</taxon>
        <taxon>Bacteroidota</taxon>
        <taxon>Flavobacteriia</taxon>
        <taxon>Flavobacteriales</taxon>
        <taxon>Flavobacteriaceae</taxon>
        <taxon>Maribacter</taxon>
    </lineage>
</organism>
<feature type="transmembrane region" description="Helical" evidence="6">
    <location>
        <begin position="92"/>
        <end position="116"/>
    </location>
</feature>
<feature type="transmembrane region" description="Helical" evidence="6">
    <location>
        <begin position="66"/>
        <end position="85"/>
    </location>
</feature>
<dbReference type="GO" id="GO:0016020">
    <property type="term" value="C:membrane"/>
    <property type="evidence" value="ECO:0007669"/>
    <property type="project" value="UniProtKB-SubCell"/>
</dbReference>
<feature type="region of interest" description="Disordered" evidence="5">
    <location>
        <begin position="1"/>
        <end position="42"/>
    </location>
</feature>
<evidence type="ECO:0000259" key="7">
    <source>
        <dbReference type="Pfam" id="PF05154"/>
    </source>
</evidence>
<reference evidence="8 9" key="1">
    <citation type="submission" date="2016-10" db="EMBL/GenBank/DDBJ databases">
        <authorList>
            <person name="de Groot N.N."/>
        </authorList>
    </citation>
    <scope>NUCLEOTIDE SEQUENCE [LARGE SCALE GENOMIC DNA]</scope>
    <source>
        <strain evidence="8 9">MAR_2009_71</strain>
    </source>
</reference>
<evidence type="ECO:0000256" key="4">
    <source>
        <dbReference type="ARBA" id="ARBA00023136"/>
    </source>
</evidence>
<evidence type="ECO:0000313" key="9">
    <source>
        <dbReference type="Proteomes" id="UP000183038"/>
    </source>
</evidence>
<proteinExistence type="predicted"/>
<keyword evidence="4 6" id="KW-0472">Membrane</keyword>
<protein>
    <submittedName>
        <fullName evidence="8">TM2 domain-containing membrane protein YozV</fullName>
    </submittedName>
</protein>
<dbReference type="RefSeq" id="WP_074671493.1">
    <property type="nucleotide sequence ID" value="NZ_FNTB01000001.1"/>
</dbReference>